<feature type="compositionally biased region" description="Acidic residues" evidence="1">
    <location>
        <begin position="387"/>
        <end position="404"/>
    </location>
</feature>
<dbReference type="InterPro" id="IPR051494">
    <property type="entry name" value="BSD_domain-containing"/>
</dbReference>
<feature type="region of interest" description="Disordered" evidence="1">
    <location>
        <begin position="145"/>
        <end position="165"/>
    </location>
</feature>
<dbReference type="SMART" id="SM00751">
    <property type="entry name" value="BSD"/>
    <property type="match status" value="1"/>
</dbReference>
<dbReference type="PANTHER" id="PTHR16019">
    <property type="entry name" value="SYNAPSE-ASSOCIATED PROTEIN"/>
    <property type="match status" value="1"/>
</dbReference>
<organism evidence="3 4">
    <name type="scientific">Quercus lobata</name>
    <name type="common">Valley oak</name>
    <dbReference type="NCBI Taxonomy" id="97700"/>
    <lineage>
        <taxon>Eukaryota</taxon>
        <taxon>Viridiplantae</taxon>
        <taxon>Streptophyta</taxon>
        <taxon>Embryophyta</taxon>
        <taxon>Tracheophyta</taxon>
        <taxon>Spermatophyta</taxon>
        <taxon>Magnoliopsida</taxon>
        <taxon>eudicotyledons</taxon>
        <taxon>Gunneridae</taxon>
        <taxon>Pentapetalae</taxon>
        <taxon>rosids</taxon>
        <taxon>fabids</taxon>
        <taxon>Fagales</taxon>
        <taxon>Fagaceae</taxon>
        <taxon>Quercus</taxon>
    </lineage>
</organism>
<evidence type="ECO:0000259" key="2">
    <source>
        <dbReference type="PROSITE" id="PS50858"/>
    </source>
</evidence>
<feature type="compositionally biased region" description="Low complexity" evidence="1">
    <location>
        <begin position="145"/>
        <end position="162"/>
    </location>
</feature>
<evidence type="ECO:0000313" key="3">
    <source>
        <dbReference type="EnsemblPlants" id="QL06p005999:mrna:CDS:2"/>
    </source>
</evidence>
<reference evidence="3" key="2">
    <citation type="submission" date="2021-01" db="UniProtKB">
        <authorList>
            <consortium name="EnsemblPlants"/>
        </authorList>
    </citation>
    <scope>IDENTIFICATION</scope>
</reference>
<dbReference type="Gramene" id="QL06p005999:mrna">
    <property type="protein sequence ID" value="QL06p005999:mrna:CDS:2"/>
    <property type="gene ID" value="QL06p005999"/>
</dbReference>
<evidence type="ECO:0000313" key="4">
    <source>
        <dbReference type="Proteomes" id="UP000594261"/>
    </source>
</evidence>
<sequence>MDFFKSVFSEDPDPPQNDDAPEPNQDPNPNPNPDPDSDSDSTAIWSFVGLIKTIASKSESVIQNYRRDMEEFGSGLKKETSVIREVASRAVMDFPASLDAGTSVAQESLESVGQAIDDIGSSVWKSTAEIITHGADKLFVAAAAGSDSDSDSNNGRRLSSSSQVSDLKPYSRFDAQMRAVQCDLNTYLEEPKEEDLEEWKLGFVLEEKGKEIEDLIRENPVIEEIYENIVPTRVDKESFWIRYFYRVHKLKQAEEARAKLVKRVISRGEEEDLSWDFDDDEEENGEKNIISNNDNVALDDDKSSRSNVVENVGVKLDEKRGDSEESGRDSDVSVVSSQPLLVAEEEELGWDEIEDIGSNDENKGEGEDGVVSSSNRVDLRKRLSKAEEEEDLSWDIEDEDDGDDDDKHVKS</sequence>
<dbReference type="GeneID" id="115993715"/>
<dbReference type="Proteomes" id="UP000594261">
    <property type="component" value="Chromosome 6"/>
</dbReference>
<feature type="compositionally biased region" description="Pro residues" evidence="1">
    <location>
        <begin position="24"/>
        <end position="34"/>
    </location>
</feature>
<dbReference type="KEGG" id="qlo:115993715"/>
<dbReference type="InterPro" id="IPR035925">
    <property type="entry name" value="BSD_dom_sf"/>
</dbReference>
<dbReference type="EMBL" id="LRBV02000006">
    <property type="status" value="NOT_ANNOTATED_CDS"/>
    <property type="molecule type" value="Genomic_DNA"/>
</dbReference>
<feature type="domain" description="BSD" evidence="2">
    <location>
        <begin position="199"/>
        <end position="251"/>
    </location>
</feature>
<dbReference type="SUPFAM" id="SSF140383">
    <property type="entry name" value="BSD domain-like"/>
    <property type="match status" value="1"/>
</dbReference>
<dbReference type="PROSITE" id="PS50858">
    <property type="entry name" value="BSD"/>
    <property type="match status" value="1"/>
</dbReference>
<dbReference type="EnsemblPlants" id="QL06p005999:mrna">
    <property type="protein sequence ID" value="QL06p005999:mrna:CDS:2"/>
    <property type="gene ID" value="QL06p005999"/>
</dbReference>
<dbReference type="RefSeq" id="XP_030973530.1">
    <property type="nucleotide sequence ID" value="XM_031117670.1"/>
</dbReference>
<dbReference type="PANTHER" id="PTHR16019:SF24">
    <property type="entry name" value="BSD DOMAIN-CONTAINING PROTEIN"/>
    <property type="match status" value="1"/>
</dbReference>
<proteinExistence type="predicted"/>
<protein>
    <recommendedName>
        <fullName evidence="2">BSD domain-containing protein</fullName>
    </recommendedName>
</protein>
<dbReference type="OrthoDB" id="73788at2759"/>
<dbReference type="Pfam" id="PF03909">
    <property type="entry name" value="BSD"/>
    <property type="match status" value="1"/>
</dbReference>
<accession>A0A7N2LX13</accession>
<feature type="compositionally biased region" description="Basic and acidic residues" evidence="1">
    <location>
        <begin position="377"/>
        <end position="386"/>
    </location>
</feature>
<feature type="region of interest" description="Disordered" evidence="1">
    <location>
        <begin position="1"/>
        <end position="42"/>
    </location>
</feature>
<evidence type="ECO:0000256" key="1">
    <source>
        <dbReference type="SAM" id="MobiDB-lite"/>
    </source>
</evidence>
<reference evidence="3 4" key="1">
    <citation type="journal article" date="2016" name="G3 (Bethesda)">
        <title>First Draft Assembly and Annotation of the Genome of a California Endemic Oak Quercus lobata Nee (Fagaceae).</title>
        <authorList>
            <person name="Sork V.L."/>
            <person name="Fitz-Gibbon S.T."/>
            <person name="Puiu D."/>
            <person name="Crepeau M."/>
            <person name="Gugger P.F."/>
            <person name="Sherman R."/>
            <person name="Stevens K."/>
            <person name="Langley C.H."/>
            <person name="Pellegrini M."/>
            <person name="Salzberg S.L."/>
        </authorList>
    </citation>
    <scope>NUCLEOTIDE SEQUENCE [LARGE SCALE GENOMIC DNA]</scope>
    <source>
        <strain evidence="3 4">cv. SW786</strain>
    </source>
</reference>
<dbReference type="GO" id="GO:0005737">
    <property type="term" value="C:cytoplasm"/>
    <property type="evidence" value="ECO:0007669"/>
    <property type="project" value="TreeGrafter"/>
</dbReference>
<feature type="compositionally biased region" description="Acidic residues" evidence="1">
    <location>
        <begin position="343"/>
        <end position="358"/>
    </location>
</feature>
<dbReference type="AlphaFoldDB" id="A0A7N2LX13"/>
<dbReference type="InParanoid" id="A0A7N2LX13"/>
<dbReference type="FunCoup" id="A0A7N2LX13">
    <property type="interactions" value="1708"/>
</dbReference>
<feature type="compositionally biased region" description="Basic and acidic residues" evidence="1">
    <location>
        <begin position="315"/>
        <end position="331"/>
    </location>
</feature>
<name>A0A7N2LX13_QUELO</name>
<gene>
    <name evidence="3" type="primary">LOC115993715</name>
</gene>
<dbReference type="OMA" id="MHESTTS"/>
<feature type="compositionally biased region" description="Acidic residues" evidence="1">
    <location>
        <begin position="275"/>
        <end position="284"/>
    </location>
</feature>
<keyword evidence="4" id="KW-1185">Reference proteome</keyword>
<dbReference type="Gene3D" id="1.10.3970.10">
    <property type="entry name" value="BSD domain"/>
    <property type="match status" value="1"/>
</dbReference>
<dbReference type="InterPro" id="IPR005607">
    <property type="entry name" value="BSD_dom"/>
</dbReference>
<feature type="region of interest" description="Disordered" evidence="1">
    <location>
        <begin position="275"/>
        <end position="411"/>
    </location>
</feature>